<evidence type="ECO:0000313" key="2">
    <source>
        <dbReference type="EMBL" id="KUN84154.1"/>
    </source>
</evidence>
<protein>
    <submittedName>
        <fullName evidence="2">Uncharacterized protein</fullName>
    </submittedName>
</protein>
<gene>
    <name evidence="2" type="ORF">AQJ64_15380</name>
</gene>
<keyword evidence="3" id="KW-1185">Reference proteome</keyword>
<feature type="region of interest" description="Disordered" evidence="1">
    <location>
        <begin position="40"/>
        <end position="62"/>
    </location>
</feature>
<evidence type="ECO:0000256" key="1">
    <source>
        <dbReference type="SAM" id="MobiDB-lite"/>
    </source>
</evidence>
<dbReference type="Proteomes" id="UP000052982">
    <property type="component" value="Unassembled WGS sequence"/>
</dbReference>
<sequence>MDADLERGRAFRTPILEITAIRTEPGAAPTTMAVTAAPKLSPNRTALKPSRTIGSARRHRTR</sequence>
<accession>A0A101T1Y3</accession>
<organism evidence="2 3">
    <name type="scientific">Streptomyces griseoruber</name>
    <dbReference type="NCBI Taxonomy" id="1943"/>
    <lineage>
        <taxon>Bacteria</taxon>
        <taxon>Bacillati</taxon>
        <taxon>Actinomycetota</taxon>
        <taxon>Actinomycetes</taxon>
        <taxon>Kitasatosporales</taxon>
        <taxon>Streptomycetaceae</taxon>
        <taxon>Streptomyces</taxon>
    </lineage>
</organism>
<reference evidence="2 3" key="1">
    <citation type="submission" date="2015-10" db="EMBL/GenBank/DDBJ databases">
        <title>Draft genome sequence of Streptomyces griseoruber DSM 40281, type strain for the species Streptomyces griseoruber.</title>
        <authorList>
            <person name="Ruckert C."/>
            <person name="Winkler A."/>
            <person name="Kalinowski J."/>
            <person name="Kampfer P."/>
            <person name="Glaeser S."/>
        </authorList>
    </citation>
    <scope>NUCLEOTIDE SEQUENCE [LARGE SCALE GENOMIC DNA]</scope>
    <source>
        <strain evidence="2 3">DSM 40281</strain>
    </source>
</reference>
<evidence type="ECO:0000313" key="3">
    <source>
        <dbReference type="Proteomes" id="UP000052982"/>
    </source>
</evidence>
<dbReference type="AlphaFoldDB" id="A0A101T1Y3"/>
<comment type="caution">
    <text evidence="2">The sequence shown here is derived from an EMBL/GenBank/DDBJ whole genome shotgun (WGS) entry which is preliminary data.</text>
</comment>
<name>A0A101T1Y3_9ACTN</name>
<dbReference type="EMBL" id="LMWW01000018">
    <property type="protein sequence ID" value="KUN84154.1"/>
    <property type="molecule type" value="Genomic_DNA"/>
</dbReference>
<proteinExistence type="predicted"/>